<comment type="subcellular location">
    <subcellularLocation>
        <location evidence="1">Mitochondrion</location>
    </subcellularLocation>
</comment>
<dbReference type="Proteomes" id="UP000183809">
    <property type="component" value="Unassembled WGS sequence"/>
</dbReference>
<gene>
    <name evidence="7" type="ORF">BKCO1_2100034</name>
</gene>
<accession>A0A1J9S4U0</accession>
<comment type="similarity">
    <text evidence="2">Belongs to the mitochondrion-specific ribosomal protein mL49 family.</text>
</comment>
<keyword evidence="4" id="KW-0496">Mitochondrion</keyword>
<dbReference type="GeneID" id="31012948"/>
<name>A0A1J9S4U0_9PEZI</name>
<dbReference type="GO" id="GO:0005762">
    <property type="term" value="C:mitochondrial large ribosomal subunit"/>
    <property type="evidence" value="ECO:0007669"/>
    <property type="project" value="TreeGrafter"/>
</dbReference>
<dbReference type="InterPro" id="IPR007740">
    <property type="entry name" value="Ribosomal_mL49"/>
</dbReference>
<keyword evidence="3" id="KW-0689">Ribosomal protein</keyword>
<dbReference type="GO" id="GO:0006412">
    <property type="term" value="P:translation"/>
    <property type="evidence" value="ECO:0007669"/>
    <property type="project" value="InterPro"/>
</dbReference>
<evidence type="ECO:0000256" key="5">
    <source>
        <dbReference type="ARBA" id="ARBA00023274"/>
    </source>
</evidence>
<evidence type="ECO:0000256" key="2">
    <source>
        <dbReference type="ARBA" id="ARBA00005677"/>
    </source>
</evidence>
<dbReference type="PANTHER" id="PTHR13477">
    <property type="entry name" value="MITOCHONDRIAL 39S RIBOSOMAL PROTEIN L49"/>
    <property type="match status" value="1"/>
</dbReference>
<evidence type="ECO:0000256" key="1">
    <source>
        <dbReference type="ARBA" id="ARBA00004173"/>
    </source>
</evidence>
<dbReference type="EMBL" id="MNUE01000021">
    <property type="protein sequence ID" value="OJD34645.1"/>
    <property type="molecule type" value="Genomic_DNA"/>
</dbReference>
<dbReference type="GO" id="GO:0003735">
    <property type="term" value="F:structural constituent of ribosome"/>
    <property type="evidence" value="ECO:0007669"/>
    <property type="project" value="InterPro"/>
</dbReference>
<keyword evidence="5" id="KW-0687">Ribonucleoprotein</keyword>
<dbReference type="STRING" id="236234.A0A1J9S4U0"/>
<dbReference type="Gene3D" id="3.30.780.10">
    <property type="entry name" value="SUI1-like domain"/>
    <property type="match status" value="1"/>
</dbReference>
<evidence type="ECO:0000313" key="8">
    <source>
        <dbReference type="Proteomes" id="UP000183809"/>
    </source>
</evidence>
<keyword evidence="8" id="KW-1185">Reference proteome</keyword>
<dbReference type="Pfam" id="PF05046">
    <property type="entry name" value="Img2"/>
    <property type="match status" value="1"/>
</dbReference>
<dbReference type="RefSeq" id="XP_020130905.1">
    <property type="nucleotide sequence ID" value="XM_020272689.1"/>
</dbReference>
<comment type="caution">
    <text evidence="7">The sequence shown here is derived from an EMBL/GenBank/DDBJ whole genome shotgun (WGS) entry which is preliminary data.</text>
</comment>
<evidence type="ECO:0000256" key="6">
    <source>
        <dbReference type="ARBA" id="ARBA00035191"/>
    </source>
</evidence>
<evidence type="ECO:0000256" key="4">
    <source>
        <dbReference type="ARBA" id="ARBA00023128"/>
    </source>
</evidence>
<dbReference type="OrthoDB" id="19439at2759"/>
<dbReference type="PANTHER" id="PTHR13477:SF0">
    <property type="entry name" value="LARGE RIBOSOMAL SUBUNIT PROTEIN ML49"/>
    <property type="match status" value="1"/>
</dbReference>
<evidence type="ECO:0000313" key="7">
    <source>
        <dbReference type="EMBL" id="OJD34645.1"/>
    </source>
</evidence>
<organism evidence="7 8">
    <name type="scientific">Diplodia corticola</name>
    <dbReference type="NCBI Taxonomy" id="236234"/>
    <lineage>
        <taxon>Eukaryota</taxon>
        <taxon>Fungi</taxon>
        <taxon>Dikarya</taxon>
        <taxon>Ascomycota</taxon>
        <taxon>Pezizomycotina</taxon>
        <taxon>Dothideomycetes</taxon>
        <taxon>Dothideomycetes incertae sedis</taxon>
        <taxon>Botryosphaeriales</taxon>
        <taxon>Botryosphaeriaceae</taxon>
        <taxon>Diplodia</taxon>
    </lineage>
</organism>
<dbReference type="AlphaFoldDB" id="A0A1J9S4U0"/>
<sequence>MAFARSGLSLFRPVATPTPAAVTQIHRFSQRARLRQEAKITTASTTAPVDANASAVEQARPPALPYFVQRSSSNNLPVYLDQKRGGNRTETKVRKVSGDSQALKKELQTYLNISAEDIWVTHPSGHIVAKGQHYSKTIEFLESKKF</sequence>
<proteinExistence type="inferred from homology"/>
<reference evidence="7 8" key="1">
    <citation type="submission" date="2016-10" db="EMBL/GenBank/DDBJ databases">
        <title>Proteomics and genomics reveal pathogen-plant mechanisms compatible with a hemibiotrophic lifestyle of Diplodia corticola.</title>
        <authorList>
            <person name="Fernandes I."/>
            <person name="De Jonge R."/>
            <person name="Van De Peer Y."/>
            <person name="Devreese B."/>
            <person name="Alves A."/>
            <person name="Esteves A.C."/>
        </authorList>
    </citation>
    <scope>NUCLEOTIDE SEQUENCE [LARGE SCALE GENOMIC DNA]</scope>
    <source>
        <strain evidence="7 8">CBS 112549</strain>
    </source>
</reference>
<protein>
    <recommendedName>
        <fullName evidence="6">Large ribosomal subunit protein mL49</fullName>
    </recommendedName>
</protein>
<evidence type="ECO:0000256" key="3">
    <source>
        <dbReference type="ARBA" id="ARBA00022980"/>
    </source>
</evidence>